<dbReference type="AlphaFoldDB" id="A0A9D4FLF0"/>
<evidence type="ECO:0000313" key="1">
    <source>
        <dbReference type="EMBL" id="KAH3801008.1"/>
    </source>
</evidence>
<comment type="caution">
    <text evidence="1">The sequence shown here is derived from an EMBL/GenBank/DDBJ whole genome shotgun (WGS) entry which is preliminary data.</text>
</comment>
<name>A0A9D4FLF0_DREPO</name>
<reference evidence="1" key="1">
    <citation type="journal article" date="2019" name="bioRxiv">
        <title>The Genome of the Zebra Mussel, Dreissena polymorpha: A Resource for Invasive Species Research.</title>
        <authorList>
            <person name="McCartney M.A."/>
            <person name="Auch B."/>
            <person name="Kono T."/>
            <person name="Mallez S."/>
            <person name="Zhang Y."/>
            <person name="Obille A."/>
            <person name="Becker A."/>
            <person name="Abrahante J.E."/>
            <person name="Garbe J."/>
            <person name="Badalamenti J.P."/>
            <person name="Herman A."/>
            <person name="Mangelson H."/>
            <person name="Liachko I."/>
            <person name="Sullivan S."/>
            <person name="Sone E.D."/>
            <person name="Koren S."/>
            <person name="Silverstein K.A.T."/>
            <person name="Beckman K.B."/>
            <person name="Gohl D.M."/>
        </authorList>
    </citation>
    <scope>NUCLEOTIDE SEQUENCE</scope>
    <source>
        <strain evidence="1">Duluth1</strain>
        <tissue evidence="1">Whole animal</tissue>
    </source>
</reference>
<accession>A0A9D4FLF0</accession>
<proteinExistence type="predicted"/>
<reference evidence="1" key="2">
    <citation type="submission" date="2020-11" db="EMBL/GenBank/DDBJ databases">
        <authorList>
            <person name="McCartney M.A."/>
            <person name="Auch B."/>
            <person name="Kono T."/>
            <person name="Mallez S."/>
            <person name="Becker A."/>
            <person name="Gohl D.M."/>
            <person name="Silverstein K.A.T."/>
            <person name="Koren S."/>
            <person name="Bechman K.B."/>
            <person name="Herman A."/>
            <person name="Abrahante J.E."/>
            <person name="Garbe J."/>
        </authorList>
    </citation>
    <scope>NUCLEOTIDE SEQUENCE</scope>
    <source>
        <strain evidence="1">Duluth1</strain>
        <tissue evidence="1">Whole animal</tissue>
    </source>
</reference>
<keyword evidence="2" id="KW-1185">Reference proteome</keyword>
<evidence type="ECO:0000313" key="2">
    <source>
        <dbReference type="Proteomes" id="UP000828390"/>
    </source>
</evidence>
<protein>
    <submittedName>
        <fullName evidence="1">Uncharacterized protein</fullName>
    </submittedName>
</protein>
<dbReference type="Proteomes" id="UP000828390">
    <property type="component" value="Unassembled WGS sequence"/>
</dbReference>
<gene>
    <name evidence="1" type="ORF">DPMN_154652</name>
</gene>
<dbReference type="EMBL" id="JAIWYP010000007">
    <property type="protein sequence ID" value="KAH3801008.1"/>
    <property type="molecule type" value="Genomic_DNA"/>
</dbReference>
<sequence length="53" mass="5919">MEIFICVLDQLSRSQGVTIIPWPNMVTAAMSFKRTVLSGRIASFFVSNKGAIW</sequence>
<organism evidence="1 2">
    <name type="scientific">Dreissena polymorpha</name>
    <name type="common">Zebra mussel</name>
    <name type="synonym">Mytilus polymorpha</name>
    <dbReference type="NCBI Taxonomy" id="45954"/>
    <lineage>
        <taxon>Eukaryota</taxon>
        <taxon>Metazoa</taxon>
        <taxon>Spiralia</taxon>
        <taxon>Lophotrochozoa</taxon>
        <taxon>Mollusca</taxon>
        <taxon>Bivalvia</taxon>
        <taxon>Autobranchia</taxon>
        <taxon>Heteroconchia</taxon>
        <taxon>Euheterodonta</taxon>
        <taxon>Imparidentia</taxon>
        <taxon>Neoheterodontei</taxon>
        <taxon>Myida</taxon>
        <taxon>Dreissenoidea</taxon>
        <taxon>Dreissenidae</taxon>
        <taxon>Dreissena</taxon>
    </lineage>
</organism>